<keyword evidence="4" id="KW-1185">Reference proteome</keyword>
<comment type="caution">
    <text evidence="3">The sequence shown here is derived from an EMBL/GenBank/DDBJ whole genome shotgun (WGS) entry which is preliminary data.</text>
</comment>
<dbReference type="PANTHER" id="PTHR24074">
    <property type="entry name" value="CO-CHAPERONE PROTEIN DJLA"/>
    <property type="match status" value="1"/>
</dbReference>
<feature type="domain" description="J" evidence="2">
    <location>
        <begin position="336"/>
        <end position="400"/>
    </location>
</feature>
<feature type="region of interest" description="Disordered" evidence="1">
    <location>
        <begin position="311"/>
        <end position="333"/>
    </location>
</feature>
<dbReference type="Proteomes" id="UP000078348">
    <property type="component" value="Unassembled WGS sequence"/>
</dbReference>
<dbReference type="CDD" id="cd06257">
    <property type="entry name" value="DnaJ"/>
    <property type="match status" value="1"/>
</dbReference>
<dbReference type="Pfam" id="PF00226">
    <property type="entry name" value="DnaJ"/>
    <property type="match status" value="1"/>
</dbReference>
<dbReference type="InterPro" id="IPR036869">
    <property type="entry name" value="J_dom_sf"/>
</dbReference>
<evidence type="ECO:0000256" key="1">
    <source>
        <dbReference type="SAM" id="MobiDB-lite"/>
    </source>
</evidence>
<dbReference type="AlphaFoldDB" id="A0A196SF53"/>
<dbReference type="SUPFAM" id="SSF46565">
    <property type="entry name" value="Chaperone J-domain"/>
    <property type="match status" value="1"/>
</dbReference>
<dbReference type="EMBL" id="LXWW01000123">
    <property type="protein sequence ID" value="OAO15695.1"/>
    <property type="molecule type" value="Genomic_DNA"/>
</dbReference>
<dbReference type="InterPro" id="IPR001623">
    <property type="entry name" value="DnaJ_domain"/>
</dbReference>
<feature type="compositionally biased region" description="Low complexity" evidence="1">
    <location>
        <begin position="313"/>
        <end position="330"/>
    </location>
</feature>
<dbReference type="PROSITE" id="PS50076">
    <property type="entry name" value="DNAJ_2"/>
    <property type="match status" value="1"/>
</dbReference>
<sequence>MPRPYSSRSQDPLYVPFVTDLSREQASIMFWVSKNTNLKEVNVNLRKAYLPFYSFAFDCYMHFNNSTAVSSYSDSDSSKRKKCQVYAGKEYNYKLMEEMKVSSGSAVPLDQEIMQGVKEIEPWAIFEQTAWEYARTMVEEEERRKLYQKSYIKRDSIKNITFEYKNRHVKMLMLPVVIAQNNNLHDFFTIFISGVTGIPTGLSLHRLPKIKNVPWIRLDKIFIPFLKYGYQKLMDAIIRFHYAREQKRLVQIQNKVAMSNNAELVEKFYRKKFAREARWEEWRERFIGIMERFHINYHSYADEYEEFVTQKMKQNTKQQRTSSQSSRSSSVPHHRDFYEVLGVDRSASEEEIKRSFRVLIMRYHPDYYHGPDAAERTQELIEAYQTLRNPDKRYHYDLTLH</sequence>
<dbReference type="SMART" id="SM00271">
    <property type="entry name" value="DnaJ"/>
    <property type="match status" value="1"/>
</dbReference>
<evidence type="ECO:0000313" key="4">
    <source>
        <dbReference type="Proteomes" id="UP000078348"/>
    </source>
</evidence>
<organism evidence="3 4">
    <name type="scientific">Blastocystis sp. subtype 1 (strain ATCC 50177 / NandII)</name>
    <dbReference type="NCBI Taxonomy" id="478820"/>
    <lineage>
        <taxon>Eukaryota</taxon>
        <taxon>Sar</taxon>
        <taxon>Stramenopiles</taxon>
        <taxon>Bigyra</taxon>
        <taxon>Opalozoa</taxon>
        <taxon>Opalinata</taxon>
        <taxon>Blastocystidae</taxon>
        <taxon>Blastocystis</taxon>
    </lineage>
</organism>
<reference evidence="3 4" key="1">
    <citation type="submission" date="2016-05" db="EMBL/GenBank/DDBJ databases">
        <title>Nuclear genome of Blastocystis sp. subtype 1 NandII.</title>
        <authorList>
            <person name="Gentekaki E."/>
            <person name="Curtis B."/>
            <person name="Stairs C."/>
            <person name="Eme L."/>
            <person name="Herman E."/>
            <person name="Klimes V."/>
            <person name="Arias M.C."/>
            <person name="Elias M."/>
            <person name="Hilliou F."/>
            <person name="Klute M."/>
            <person name="Malik S.-B."/>
            <person name="Pightling A."/>
            <person name="Rachubinski R."/>
            <person name="Salas D."/>
            <person name="Schlacht A."/>
            <person name="Suga H."/>
            <person name="Archibald J."/>
            <person name="Ball S.G."/>
            <person name="Clark G."/>
            <person name="Dacks J."/>
            <person name="Van Der Giezen M."/>
            <person name="Tsaousis A."/>
            <person name="Roger A."/>
        </authorList>
    </citation>
    <scope>NUCLEOTIDE SEQUENCE [LARGE SCALE GENOMIC DNA]</scope>
    <source>
        <strain evidence="4">ATCC 50177 / NandII</strain>
    </source>
</reference>
<dbReference type="Gene3D" id="1.10.287.110">
    <property type="entry name" value="DnaJ domain"/>
    <property type="match status" value="1"/>
</dbReference>
<name>A0A196SF53_BLAHN</name>
<dbReference type="STRING" id="478820.A0A196SF53"/>
<keyword evidence="3" id="KW-0346">Stress response</keyword>
<dbReference type="PRINTS" id="PR00625">
    <property type="entry name" value="JDOMAIN"/>
</dbReference>
<dbReference type="InterPro" id="IPR050817">
    <property type="entry name" value="DjlA_DnaK_co-chaperone"/>
</dbReference>
<evidence type="ECO:0000259" key="2">
    <source>
        <dbReference type="PROSITE" id="PS50076"/>
    </source>
</evidence>
<gene>
    <name evidence="3" type="ORF">AV274_2594</name>
</gene>
<proteinExistence type="predicted"/>
<protein>
    <submittedName>
        <fullName evidence="3">Heat shock protein DnaJ</fullName>
    </submittedName>
</protein>
<dbReference type="OrthoDB" id="197370at2759"/>
<accession>A0A196SF53</accession>
<evidence type="ECO:0000313" key="3">
    <source>
        <dbReference type="EMBL" id="OAO15695.1"/>
    </source>
</evidence>